<sequence>MRIVYAITTHKSQGPNINSAPKDIDFSAFTCCQVHAALWRVTSLDGRYLIVVDSRLVRNCYIEACENNQRRYLTKPYTRCSPSDSEKKNEFRVLQTDAVHALMHLTGRGAYQQSDDGPIAGHGPITFSHTS</sequence>
<comment type="caution">
    <text evidence="2">The sequence shown here is derived from an EMBL/GenBank/DDBJ whole genome shotgun (WGS) entry which is preliminary data.</text>
</comment>
<evidence type="ECO:0000256" key="1">
    <source>
        <dbReference type="SAM" id="MobiDB-lite"/>
    </source>
</evidence>
<reference evidence="2 3" key="1">
    <citation type="journal article" date="2019" name="Commun. Biol.">
        <title>The bagworm genome reveals a unique fibroin gene that provides high tensile strength.</title>
        <authorList>
            <person name="Kono N."/>
            <person name="Nakamura H."/>
            <person name="Ohtoshi R."/>
            <person name="Tomita M."/>
            <person name="Numata K."/>
            <person name="Arakawa K."/>
        </authorList>
    </citation>
    <scope>NUCLEOTIDE SEQUENCE [LARGE SCALE GENOMIC DNA]</scope>
</reference>
<protein>
    <submittedName>
        <fullName evidence="2">Uncharacterized protein</fullName>
    </submittedName>
</protein>
<organism evidence="2 3">
    <name type="scientific">Eumeta variegata</name>
    <name type="common">Bagworm moth</name>
    <name type="synonym">Eumeta japonica</name>
    <dbReference type="NCBI Taxonomy" id="151549"/>
    <lineage>
        <taxon>Eukaryota</taxon>
        <taxon>Metazoa</taxon>
        <taxon>Ecdysozoa</taxon>
        <taxon>Arthropoda</taxon>
        <taxon>Hexapoda</taxon>
        <taxon>Insecta</taxon>
        <taxon>Pterygota</taxon>
        <taxon>Neoptera</taxon>
        <taxon>Endopterygota</taxon>
        <taxon>Lepidoptera</taxon>
        <taxon>Glossata</taxon>
        <taxon>Ditrysia</taxon>
        <taxon>Tineoidea</taxon>
        <taxon>Psychidae</taxon>
        <taxon>Oiketicinae</taxon>
        <taxon>Eumeta</taxon>
    </lineage>
</organism>
<accession>A0A4C1U7H5</accession>
<dbReference type="AlphaFoldDB" id="A0A4C1U7H5"/>
<name>A0A4C1U7H5_EUMVA</name>
<evidence type="ECO:0000313" key="2">
    <source>
        <dbReference type="EMBL" id="GBP22353.1"/>
    </source>
</evidence>
<gene>
    <name evidence="2" type="ORF">EVAR_11869_1</name>
</gene>
<dbReference type="EMBL" id="BGZK01000139">
    <property type="protein sequence ID" value="GBP22353.1"/>
    <property type="molecule type" value="Genomic_DNA"/>
</dbReference>
<feature type="region of interest" description="Disordered" evidence="1">
    <location>
        <begin position="110"/>
        <end position="131"/>
    </location>
</feature>
<proteinExistence type="predicted"/>
<evidence type="ECO:0000313" key="3">
    <source>
        <dbReference type="Proteomes" id="UP000299102"/>
    </source>
</evidence>
<keyword evidence="3" id="KW-1185">Reference proteome</keyword>
<dbReference type="Proteomes" id="UP000299102">
    <property type="component" value="Unassembled WGS sequence"/>
</dbReference>